<evidence type="ECO:0000313" key="3">
    <source>
        <dbReference type="Proteomes" id="UP001298753"/>
    </source>
</evidence>
<dbReference type="GO" id="GO:0000150">
    <property type="term" value="F:DNA strand exchange activity"/>
    <property type="evidence" value="ECO:0007669"/>
    <property type="project" value="InterPro"/>
</dbReference>
<gene>
    <name evidence="2" type="ORF">LKD22_09735</name>
</gene>
<dbReference type="GeneID" id="98660889"/>
<reference evidence="2 3" key="1">
    <citation type="submission" date="2021-10" db="EMBL/GenBank/DDBJ databases">
        <title>Anaerobic single-cell dispensing facilitates the cultivation of human gut bacteria.</title>
        <authorList>
            <person name="Afrizal A."/>
        </authorList>
    </citation>
    <scope>NUCLEOTIDE SEQUENCE [LARGE SCALE GENOMIC DNA]</scope>
    <source>
        <strain evidence="2 3">CLA-AA-H270</strain>
    </source>
</reference>
<dbReference type="RefSeq" id="WP_227600958.1">
    <property type="nucleotide sequence ID" value="NZ_JAJEPX010000032.1"/>
</dbReference>
<protein>
    <recommendedName>
        <fullName evidence="4">Resolvase/invertase-type recombinase catalytic domain-containing protein</fullName>
    </recommendedName>
</protein>
<dbReference type="Proteomes" id="UP001298753">
    <property type="component" value="Unassembled WGS sequence"/>
</dbReference>
<name>A0AAW4VWS0_9FIRM</name>
<dbReference type="SUPFAM" id="SSF53041">
    <property type="entry name" value="Resolvase-like"/>
    <property type="match status" value="1"/>
</dbReference>
<evidence type="ECO:0000256" key="1">
    <source>
        <dbReference type="PROSITE-ProRule" id="PRU10137"/>
    </source>
</evidence>
<accession>A0AAW4VWS0</accession>
<evidence type="ECO:0000313" key="2">
    <source>
        <dbReference type="EMBL" id="MCC2177399.1"/>
    </source>
</evidence>
<comment type="caution">
    <text evidence="2">The sequence shown here is derived from an EMBL/GenBank/DDBJ whole genome shotgun (WGS) entry which is preliminary data.</text>
</comment>
<dbReference type="PROSITE" id="PS00397">
    <property type="entry name" value="RECOMBINASES_1"/>
    <property type="match status" value="1"/>
</dbReference>
<dbReference type="InterPro" id="IPR036162">
    <property type="entry name" value="Resolvase-like_N_sf"/>
</dbReference>
<dbReference type="AlphaFoldDB" id="A0AAW4VWS0"/>
<dbReference type="GO" id="GO:0003677">
    <property type="term" value="F:DNA binding"/>
    <property type="evidence" value="ECO:0007669"/>
    <property type="project" value="InterPro"/>
</dbReference>
<evidence type="ECO:0008006" key="4">
    <source>
        <dbReference type="Google" id="ProtNLM"/>
    </source>
</evidence>
<keyword evidence="3" id="KW-1185">Reference proteome</keyword>
<organism evidence="2 3">
    <name type="scientific">Agathobaculum butyriciproducens</name>
    <dbReference type="NCBI Taxonomy" id="1628085"/>
    <lineage>
        <taxon>Bacteria</taxon>
        <taxon>Bacillati</taxon>
        <taxon>Bacillota</taxon>
        <taxon>Clostridia</taxon>
        <taxon>Eubacteriales</taxon>
        <taxon>Butyricicoccaceae</taxon>
        <taxon>Agathobaculum</taxon>
    </lineage>
</organism>
<feature type="active site" description="O-(5'-phospho-DNA)-serine intermediate" evidence="1">
    <location>
        <position position="19"/>
    </location>
</feature>
<dbReference type="InterPro" id="IPR006118">
    <property type="entry name" value="Recombinase_CS"/>
</dbReference>
<proteinExistence type="predicted"/>
<dbReference type="EMBL" id="JAJEPX010000032">
    <property type="protein sequence ID" value="MCC2177399.1"/>
    <property type="molecule type" value="Genomic_DNA"/>
</dbReference>
<sequence length="101" mass="11785">MEEKEVLTIAEIYGYVRVSTKDQNADRQMIALRELAVPETPLSLSTSCGVLFSPYAFLAGADHGRYEKEKWTRRQSPYVPPWSYTVSGLRWFRIDEKKRRL</sequence>